<evidence type="ECO:0000313" key="2">
    <source>
        <dbReference type="Proteomes" id="UP001552299"/>
    </source>
</evidence>
<reference evidence="1 2" key="1">
    <citation type="journal article" date="2024" name="Plant Biotechnol. J.">
        <title>Dendrobium thyrsiflorum genome and its molecular insights into genes involved in important horticultural traits.</title>
        <authorList>
            <person name="Chen B."/>
            <person name="Wang J.Y."/>
            <person name="Zheng P.J."/>
            <person name="Li K.L."/>
            <person name="Liang Y.M."/>
            <person name="Chen X.F."/>
            <person name="Zhang C."/>
            <person name="Zhao X."/>
            <person name="He X."/>
            <person name="Zhang G.Q."/>
            <person name="Liu Z.J."/>
            <person name="Xu Q."/>
        </authorList>
    </citation>
    <scope>NUCLEOTIDE SEQUENCE [LARGE SCALE GENOMIC DNA]</scope>
    <source>
        <strain evidence="1">GZMU011</strain>
    </source>
</reference>
<gene>
    <name evidence="1" type="ORF">M5K25_017981</name>
</gene>
<protein>
    <submittedName>
        <fullName evidence="1">Uncharacterized protein</fullName>
    </submittedName>
</protein>
<sequence>MKTKKPLTQLKVVVSSQEKPVTDFLFNYEFRQFIPIALFAMLNEVFLAVACHFRTASGTFQDGDLLLNKKGLRLISEESSSQVGMELLLLLRKCLEGKD</sequence>
<proteinExistence type="predicted"/>
<evidence type="ECO:0000313" key="1">
    <source>
        <dbReference type="EMBL" id="KAL0912038.1"/>
    </source>
</evidence>
<comment type="caution">
    <text evidence="1">The sequence shown here is derived from an EMBL/GenBank/DDBJ whole genome shotgun (WGS) entry which is preliminary data.</text>
</comment>
<dbReference type="AlphaFoldDB" id="A0ABD0UHA3"/>
<keyword evidence="2" id="KW-1185">Reference proteome</keyword>
<dbReference type="EMBL" id="JANQDX010000014">
    <property type="protein sequence ID" value="KAL0912038.1"/>
    <property type="molecule type" value="Genomic_DNA"/>
</dbReference>
<organism evidence="1 2">
    <name type="scientific">Dendrobium thyrsiflorum</name>
    <name type="common">Pinecone-like raceme dendrobium</name>
    <name type="synonym">Orchid</name>
    <dbReference type="NCBI Taxonomy" id="117978"/>
    <lineage>
        <taxon>Eukaryota</taxon>
        <taxon>Viridiplantae</taxon>
        <taxon>Streptophyta</taxon>
        <taxon>Embryophyta</taxon>
        <taxon>Tracheophyta</taxon>
        <taxon>Spermatophyta</taxon>
        <taxon>Magnoliopsida</taxon>
        <taxon>Liliopsida</taxon>
        <taxon>Asparagales</taxon>
        <taxon>Orchidaceae</taxon>
        <taxon>Epidendroideae</taxon>
        <taxon>Malaxideae</taxon>
        <taxon>Dendrobiinae</taxon>
        <taxon>Dendrobium</taxon>
    </lineage>
</organism>
<accession>A0ABD0UHA3</accession>
<name>A0ABD0UHA3_DENTH</name>
<dbReference type="Proteomes" id="UP001552299">
    <property type="component" value="Unassembled WGS sequence"/>
</dbReference>